<evidence type="ECO:0000256" key="1">
    <source>
        <dbReference type="SAM" id="MobiDB-lite"/>
    </source>
</evidence>
<sequence>MSDGDMTLSIVVKPKMVSHEMTDVSTPDNKYFSLPEIVLDSAGIDSVYDFLGHIRVSFCQQSRWSSWQENPTSVIVSADGEPSQQQARGQGHRRSDEQYQSNSECAVTGVTRRHSKVGAAIDRIIFVCYAHPLSRHYCLGCRTLR</sequence>
<dbReference type="AlphaFoldDB" id="A0AAV4AL49"/>
<comment type="caution">
    <text evidence="2">The sequence shown here is derived from an EMBL/GenBank/DDBJ whole genome shotgun (WGS) entry which is preliminary data.</text>
</comment>
<dbReference type="Proteomes" id="UP000735302">
    <property type="component" value="Unassembled WGS sequence"/>
</dbReference>
<dbReference type="EMBL" id="BLXT01003935">
    <property type="protein sequence ID" value="GFO08033.1"/>
    <property type="molecule type" value="Genomic_DNA"/>
</dbReference>
<protein>
    <submittedName>
        <fullName evidence="2">Uncharacterized protein</fullName>
    </submittedName>
</protein>
<proteinExistence type="predicted"/>
<evidence type="ECO:0000313" key="2">
    <source>
        <dbReference type="EMBL" id="GFO08033.1"/>
    </source>
</evidence>
<evidence type="ECO:0000313" key="3">
    <source>
        <dbReference type="Proteomes" id="UP000735302"/>
    </source>
</evidence>
<accession>A0AAV4AL49</accession>
<feature type="region of interest" description="Disordered" evidence="1">
    <location>
        <begin position="75"/>
        <end position="103"/>
    </location>
</feature>
<gene>
    <name evidence="2" type="ORF">PoB_003453800</name>
</gene>
<organism evidence="2 3">
    <name type="scientific">Plakobranchus ocellatus</name>
    <dbReference type="NCBI Taxonomy" id="259542"/>
    <lineage>
        <taxon>Eukaryota</taxon>
        <taxon>Metazoa</taxon>
        <taxon>Spiralia</taxon>
        <taxon>Lophotrochozoa</taxon>
        <taxon>Mollusca</taxon>
        <taxon>Gastropoda</taxon>
        <taxon>Heterobranchia</taxon>
        <taxon>Euthyneura</taxon>
        <taxon>Panpulmonata</taxon>
        <taxon>Sacoglossa</taxon>
        <taxon>Placobranchoidea</taxon>
        <taxon>Plakobranchidae</taxon>
        <taxon>Plakobranchus</taxon>
    </lineage>
</organism>
<name>A0AAV4AL49_9GAST</name>
<keyword evidence="3" id="KW-1185">Reference proteome</keyword>
<reference evidence="2 3" key="1">
    <citation type="journal article" date="2021" name="Elife">
        <title>Chloroplast acquisition without the gene transfer in kleptoplastic sea slugs, Plakobranchus ocellatus.</title>
        <authorList>
            <person name="Maeda T."/>
            <person name="Takahashi S."/>
            <person name="Yoshida T."/>
            <person name="Shimamura S."/>
            <person name="Takaki Y."/>
            <person name="Nagai Y."/>
            <person name="Toyoda A."/>
            <person name="Suzuki Y."/>
            <person name="Arimoto A."/>
            <person name="Ishii H."/>
            <person name="Satoh N."/>
            <person name="Nishiyama T."/>
            <person name="Hasebe M."/>
            <person name="Maruyama T."/>
            <person name="Minagawa J."/>
            <person name="Obokata J."/>
            <person name="Shigenobu S."/>
        </authorList>
    </citation>
    <scope>NUCLEOTIDE SEQUENCE [LARGE SCALE GENOMIC DNA]</scope>
</reference>